<protein>
    <recommendedName>
        <fullName evidence="1">Lcl C-terminal domain-containing protein</fullName>
    </recommendedName>
</protein>
<dbReference type="InterPro" id="IPR011460">
    <property type="entry name" value="Lcl_C"/>
</dbReference>
<gene>
    <name evidence="2" type="ORF">METZ01_LOCUS142152</name>
</gene>
<dbReference type="EMBL" id="UINC01021539">
    <property type="protein sequence ID" value="SVA89298.1"/>
    <property type="molecule type" value="Genomic_DNA"/>
</dbReference>
<feature type="domain" description="Lcl C-terminal" evidence="1">
    <location>
        <begin position="19"/>
        <end position="143"/>
    </location>
</feature>
<sequence>MTEEVALDQARFKEGENGIVIEPSKGLVWMKYDTYQLSNKWMSWVQVRDYAEELNKKKYAGYSNWRMPNTSEARSLYDKKHSNKDHMGQQVPVDKIFTPGFGFLCWTSEVRNKIQAVRFGYRRGVTTFDDAYRTSRGASRLVRDILKEDGLL</sequence>
<accession>A0A381ZIZ5</accession>
<name>A0A381ZIZ5_9ZZZZ</name>
<evidence type="ECO:0000259" key="1">
    <source>
        <dbReference type="Pfam" id="PF07603"/>
    </source>
</evidence>
<organism evidence="2">
    <name type="scientific">marine metagenome</name>
    <dbReference type="NCBI Taxonomy" id="408172"/>
    <lineage>
        <taxon>unclassified sequences</taxon>
        <taxon>metagenomes</taxon>
        <taxon>ecological metagenomes</taxon>
    </lineage>
</organism>
<evidence type="ECO:0000313" key="2">
    <source>
        <dbReference type="EMBL" id="SVA89298.1"/>
    </source>
</evidence>
<dbReference type="AlphaFoldDB" id="A0A381ZIZ5"/>
<reference evidence="2" key="1">
    <citation type="submission" date="2018-05" db="EMBL/GenBank/DDBJ databases">
        <authorList>
            <person name="Lanie J.A."/>
            <person name="Ng W.-L."/>
            <person name="Kazmierczak K.M."/>
            <person name="Andrzejewski T.M."/>
            <person name="Davidsen T.M."/>
            <person name="Wayne K.J."/>
            <person name="Tettelin H."/>
            <person name="Glass J.I."/>
            <person name="Rusch D."/>
            <person name="Podicherti R."/>
            <person name="Tsui H.-C.T."/>
            <person name="Winkler M.E."/>
        </authorList>
    </citation>
    <scope>NUCLEOTIDE SEQUENCE</scope>
</reference>
<proteinExistence type="predicted"/>
<dbReference type="Pfam" id="PF07603">
    <property type="entry name" value="Lcl_C"/>
    <property type="match status" value="1"/>
</dbReference>